<sequence length="287" mass="30517">MNNWVSPIAMRTLALRSDLAGSSDGAIFFGMTDTSPTAAVLLIGDELLSGRTRDINLQQIAGYLAPLGIPVRETRIVPDVEEEIVDAVNALRNKYTYVFTTGGIGPTHDDITADAIAKAFNVEISEHPEVTAMLAERYAQMGTEYTLARRRMARVPHGASIVANPVSGAPGFQTGNVFTLAGVPSVARAMLEDIGPRLKTGAVIHKVTIRGRGLREGDIAEPLGAMAQEMGDVALGSYPWFRGIGDNGVHLVASTTNEALIPLITEKLEAIISATGVQPERVEDANA</sequence>
<evidence type="ECO:0000313" key="3">
    <source>
        <dbReference type="Proteomes" id="UP000024547"/>
    </source>
</evidence>
<comment type="caution">
    <text evidence="2">The sequence shown here is derived from an EMBL/GenBank/DDBJ whole genome shotgun (WGS) entry which is preliminary data.</text>
</comment>
<feature type="domain" description="MoaB/Mog" evidence="1">
    <location>
        <begin position="39"/>
        <end position="201"/>
    </location>
</feature>
<dbReference type="InterPro" id="IPR056596">
    <property type="entry name" value="FLAD1_M"/>
</dbReference>
<dbReference type="InterPro" id="IPR050101">
    <property type="entry name" value="CinA"/>
</dbReference>
<dbReference type="SMART" id="SM00852">
    <property type="entry name" value="MoCF_biosynth"/>
    <property type="match status" value="1"/>
</dbReference>
<gene>
    <name evidence="2" type="ORF">HY36_03485</name>
</gene>
<dbReference type="EMBL" id="AWFH01000012">
    <property type="protein sequence ID" value="KCZ61620.1"/>
    <property type="molecule type" value="Genomic_DNA"/>
</dbReference>
<keyword evidence="3" id="KW-1185">Reference proteome</keyword>
<dbReference type="PATRIC" id="fig|1280948.3.peg.1527"/>
<evidence type="ECO:0000259" key="1">
    <source>
        <dbReference type="SMART" id="SM00852"/>
    </source>
</evidence>
<dbReference type="CDD" id="cd00885">
    <property type="entry name" value="cinA"/>
    <property type="match status" value="1"/>
</dbReference>
<dbReference type="InterPro" id="IPR036425">
    <property type="entry name" value="MoaB/Mog-like_dom_sf"/>
</dbReference>
<dbReference type="PANTHER" id="PTHR13939:SF0">
    <property type="entry name" value="NMN AMIDOHYDROLASE-LIKE PROTEIN YFAY"/>
    <property type="match status" value="1"/>
</dbReference>
<dbReference type="Gene3D" id="3.40.980.10">
    <property type="entry name" value="MoaB/Mog-like domain"/>
    <property type="match status" value="1"/>
</dbReference>
<dbReference type="eggNOG" id="COG1058">
    <property type="taxonomic scope" value="Bacteria"/>
</dbReference>
<name>A0A059E200_9PROT</name>
<dbReference type="Pfam" id="PF24102">
    <property type="entry name" value="FLAD1_M"/>
    <property type="match status" value="1"/>
</dbReference>
<dbReference type="Pfam" id="PF00994">
    <property type="entry name" value="MoCF_biosynth"/>
    <property type="match status" value="1"/>
</dbReference>
<dbReference type="PANTHER" id="PTHR13939">
    <property type="entry name" value="NICOTINAMIDE-NUCLEOTIDE AMIDOHYDROLASE PNCC"/>
    <property type="match status" value="1"/>
</dbReference>
<dbReference type="STRING" id="1280948.HY36_03485"/>
<dbReference type="InterPro" id="IPR001453">
    <property type="entry name" value="MoaB/Mog_dom"/>
</dbReference>
<evidence type="ECO:0000313" key="2">
    <source>
        <dbReference type="EMBL" id="KCZ61620.1"/>
    </source>
</evidence>
<organism evidence="2 3">
    <name type="scientific">Hyphomonas atlantica</name>
    <dbReference type="NCBI Taxonomy" id="1280948"/>
    <lineage>
        <taxon>Bacteria</taxon>
        <taxon>Pseudomonadati</taxon>
        <taxon>Pseudomonadota</taxon>
        <taxon>Alphaproteobacteria</taxon>
        <taxon>Hyphomonadales</taxon>
        <taxon>Hyphomonadaceae</taxon>
        <taxon>Hyphomonas</taxon>
    </lineage>
</organism>
<dbReference type="AlphaFoldDB" id="A0A059E200"/>
<dbReference type="SUPFAM" id="SSF53218">
    <property type="entry name" value="Molybdenum cofactor biosynthesis proteins"/>
    <property type="match status" value="1"/>
</dbReference>
<dbReference type="Proteomes" id="UP000024547">
    <property type="component" value="Unassembled WGS sequence"/>
</dbReference>
<accession>A0A059E200</accession>
<reference evidence="2 3" key="1">
    <citation type="journal article" date="2014" name="Antonie Van Leeuwenhoek">
        <title>Hyphomonas beringensis sp. nov. and Hyphomonas chukchiensis sp. nov., isolated from surface seawater of the Bering Sea and Chukchi Sea.</title>
        <authorList>
            <person name="Li C."/>
            <person name="Lai Q."/>
            <person name="Li G."/>
            <person name="Dong C."/>
            <person name="Wang J."/>
            <person name="Liao Y."/>
            <person name="Shao Z."/>
        </authorList>
    </citation>
    <scope>NUCLEOTIDE SEQUENCE [LARGE SCALE GENOMIC DNA]</scope>
    <source>
        <strain evidence="2 3">22II1-22F38</strain>
    </source>
</reference>
<proteinExistence type="predicted"/>
<protein>
    <recommendedName>
        <fullName evidence="1">MoaB/Mog domain-containing protein</fullName>
    </recommendedName>
</protein>